<dbReference type="AlphaFoldDB" id="A0A412PD22"/>
<gene>
    <name evidence="3" type="ORF">DWX20_08015</name>
</gene>
<feature type="transmembrane region" description="Helical" evidence="2">
    <location>
        <begin position="71"/>
        <end position="90"/>
    </location>
</feature>
<dbReference type="RefSeq" id="WP_118765117.1">
    <property type="nucleotide sequence ID" value="NZ_CABJCF010000003.1"/>
</dbReference>
<keyword evidence="2" id="KW-0472">Membrane</keyword>
<feature type="compositionally biased region" description="Basic and acidic residues" evidence="1">
    <location>
        <begin position="111"/>
        <end position="120"/>
    </location>
</feature>
<feature type="transmembrane region" description="Helical" evidence="2">
    <location>
        <begin position="33"/>
        <end position="51"/>
    </location>
</feature>
<proteinExistence type="predicted"/>
<evidence type="ECO:0008006" key="5">
    <source>
        <dbReference type="Google" id="ProtNLM"/>
    </source>
</evidence>
<sequence length="231" mass="25881">MKKKLTFVAFIFTSLFVIAGMSVVVSNFKKGDFSQGVVGIFLVVGISFLDYKLWEAIHINQPNIDSSSHSWFKRINFTTVLAVLLVLGLLDGNNKRKEESSSQASQNNETENDKKEEEKQLPTCDGVSITSDCVVDGITYSKYIYHPAKEAVTHVEKVQTGTETTTSDPYILCKDGFHWGSKTRKGACSGHNGVADPEHVDVIEKPVYEEQIVEDSPAQDEYYEKEEKQKE</sequence>
<name>A0A412PD22_9FIRM</name>
<keyword evidence="2" id="KW-0812">Transmembrane</keyword>
<feature type="compositionally biased region" description="Acidic residues" evidence="1">
    <location>
        <begin position="211"/>
        <end position="224"/>
    </location>
</feature>
<organism evidence="3 4">
    <name type="scientific">Solobacterium moorei</name>
    <dbReference type="NCBI Taxonomy" id="102148"/>
    <lineage>
        <taxon>Bacteria</taxon>
        <taxon>Bacillati</taxon>
        <taxon>Bacillota</taxon>
        <taxon>Erysipelotrichia</taxon>
        <taxon>Erysipelotrichales</taxon>
        <taxon>Erysipelotrichaceae</taxon>
        <taxon>Solobacterium</taxon>
    </lineage>
</organism>
<evidence type="ECO:0000313" key="3">
    <source>
        <dbReference type="EMBL" id="RGT55090.1"/>
    </source>
</evidence>
<comment type="caution">
    <text evidence="3">The sequence shown here is derived from an EMBL/GenBank/DDBJ whole genome shotgun (WGS) entry which is preliminary data.</text>
</comment>
<feature type="region of interest" description="Disordered" evidence="1">
    <location>
        <begin position="96"/>
        <end position="122"/>
    </location>
</feature>
<feature type="region of interest" description="Disordered" evidence="1">
    <location>
        <begin position="209"/>
        <end position="231"/>
    </location>
</feature>
<evidence type="ECO:0000256" key="1">
    <source>
        <dbReference type="SAM" id="MobiDB-lite"/>
    </source>
</evidence>
<accession>A0A412PD22</accession>
<dbReference type="Proteomes" id="UP000284731">
    <property type="component" value="Unassembled WGS sequence"/>
</dbReference>
<reference evidence="3 4" key="1">
    <citation type="submission" date="2018-08" db="EMBL/GenBank/DDBJ databases">
        <title>A genome reference for cultivated species of the human gut microbiota.</title>
        <authorList>
            <person name="Zou Y."/>
            <person name="Xue W."/>
            <person name="Luo G."/>
        </authorList>
    </citation>
    <scope>NUCLEOTIDE SEQUENCE [LARGE SCALE GENOMIC DNA]</scope>
    <source>
        <strain evidence="3 4">AF18-46</strain>
    </source>
</reference>
<dbReference type="EMBL" id="QRWX01000003">
    <property type="protein sequence ID" value="RGT55090.1"/>
    <property type="molecule type" value="Genomic_DNA"/>
</dbReference>
<protein>
    <recommendedName>
        <fullName evidence="5">DUF3761 domain-containing protein</fullName>
    </recommendedName>
</protein>
<feature type="transmembrane region" description="Helical" evidence="2">
    <location>
        <begin position="6"/>
        <end position="26"/>
    </location>
</feature>
<evidence type="ECO:0000313" key="4">
    <source>
        <dbReference type="Proteomes" id="UP000284731"/>
    </source>
</evidence>
<evidence type="ECO:0000256" key="2">
    <source>
        <dbReference type="SAM" id="Phobius"/>
    </source>
</evidence>
<keyword evidence="2" id="KW-1133">Transmembrane helix</keyword>